<comment type="caution">
    <text evidence="2">The sequence shown here is derived from an EMBL/GenBank/DDBJ whole genome shotgun (WGS) entry which is preliminary data.</text>
</comment>
<feature type="transmembrane region" description="Helical" evidence="1">
    <location>
        <begin position="251"/>
        <end position="274"/>
    </location>
</feature>
<keyword evidence="1" id="KW-0812">Transmembrane</keyword>
<name>A0A9W7B0Y1_9STRA</name>
<keyword evidence="3" id="KW-1185">Reference proteome</keyword>
<dbReference type="EMBL" id="BRXW01000959">
    <property type="protein sequence ID" value="GMH80101.1"/>
    <property type="molecule type" value="Genomic_DNA"/>
</dbReference>
<organism evidence="2 3">
    <name type="scientific">Triparma laevis f. longispina</name>
    <dbReference type="NCBI Taxonomy" id="1714387"/>
    <lineage>
        <taxon>Eukaryota</taxon>
        <taxon>Sar</taxon>
        <taxon>Stramenopiles</taxon>
        <taxon>Ochrophyta</taxon>
        <taxon>Bolidophyceae</taxon>
        <taxon>Parmales</taxon>
        <taxon>Triparmaceae</taxon>
        <taxon>Triparma</taxon>
    </lineage>
</organism>
<evidence type="ECO:0000313" key="2">
    <source>
        <dbReference type="EMBL" id="GMH80101.1"/>
    </source>
</evidence>
<dbReference type="Proteomes" id="UP001165122">
    <property type="component" value="Unassembled WGS sequence"/>
</dbReference>
<protein>
    <submittedName>
        <fullName evidence="2">Uncharacterized protein</fullName>
    </submittedName>
</protein>
<reference evidence="3" key="1">
    <citation type="journal article" date="2023" name="Commun. Biol.">
        <title>Genome analysis of Parmales, the sister group of diatoms, reveals the evolutionary specialization of diatoms from phago-mixotrophs to photoautotrophs.</title>
        <authorList>
            <person name="Ban H."/>
            <person name="Sato S."/>
            <person name="Yoshikawa S."/>
            <person name="Yamada K."/>
            <person name="Nakamura Y."/>
            <person name="Ichinomiya M."/>
            <person name="Sato N."/>
            <person name="Blanc-Mathieu R."/>
            <person name="Endo H."/>
            <person name="Kuwata A."/>
            <person name="Ogata H."/>
        </authorList>
    </citation>
    <scope>NUCLEOTIDE SEQUENCE [LARGE SCALE GENOMIC DNA]</scope>
    <source>
        <strain evidence="3">NIES 3700</strain>
    </source>
</reference>
<dbReference type="OrthoDB" id="10303184at2759"/>
<proteinExistence type="predicted"/>
<keyword evidence="1" id="KW-0472">Membrane</keyword>
<dbReference type="AlphaFoldDB" id="A0A9W7B0Y1"/>
<keyword evidence="1" id="KW-1133">Transmembrane helix</keyword>
<gene>
    <name evidence="2" type="ORF">TrLO_g15215</name>
</gene>
<sequence length="280" mass="30934">MPSAIFIWSIPRTVSLEGAFSLRSDAVVESDHLHPGISNEYEAIEALQRHISNAFNCTKNVYIAKEITSNAPLANYPPINEKMDELISKFEHVILVHDPLESAVSIKEGGGSCSLEDDDRGFEQAYELKTRIMKVTGKMPMVIDASVDLTNDLNKTLFKICSHAGISFDESMSIWGKSSGISRTLARLRGWSEDNLVALEEKERATTSFSYPKPNFRKDESVVKFAVAYQPYYEAILSRNLVSLPQSTTGWAPNAAVLGGVMLLNMGIVYSAFLTAMQAV</sequence>
<accession>A0A9W7B0Y1</accession>
<evidence type="ECO:0000313" key="3">
    <source>
        <dbReference type="Proteomes" id="UP001165122"/>
    </source>
</evidence>
<evidence type="ECO:0000256" key="1">
    <source>
        <dbReference type="SAM" id="Phobius"/>
    </source>
</evidence>